<dbReference type="Gene3D" id="1.10.357.10">
    <property type="entry name" value="Tetracycline Repressor, domain 2"/>
    <property type="match status" value="1"/>
</dbReference>
<dbReference type="SUPFAM" id="SSF46689">
    <property type="entry name" value="Homeodomain-like"/>
    <property type="match status" value="1"/>
</dbReference>
<dbReference type="InterPro" id="IPR050624">
    <property type="entry name" value="HTH-type_Tx_Regulator"/>
</dbReference>
<proteinExistence type="predicted"/>
<keyword evidence="6" id="KW-1185">Reference proteome</keyword>
<evidence type="ECO:0000313" key="6">
    <source>
        <dbReference type="Proteomes" id="UP000676456"/>
    </source>
</evidence>
<dbReference type="EMBL" id="JAGYPN010000003">
    <property type="protein sequence ID" value="MBS4223942.1"/>
    <property type="molecule type" value="Genomic_DNA"/>
</dbReference>
<reference evidence="5 6" key="1">
    <citation type="submission" date="2021-05" db="EMBL/GenBank/DDBJ databases">
        <title>Novel Bacillus species.</title>
        <authorList>
            <person name="Liu G."/>
        </authorList>
    </citation>
    <scope>NUCLEOTIDE SEQUENCE [LARGE SCALE GENOMIC DNA]</scope>
    <source>
        <strain evidence="5 6">FJAT-49682</strain>
    </source>
</reference>
<feature type="DNA-binding region" description="H-T-H motif" evidence="3">
    <location>
        <begin position="36"/>
        <end position="55"/>
    </location>
</feature>
<dbReference type="SUPFAM" id="SSF48498">
    <property type="entry name" value="Tetracyclin repressor-like, C-terminal domain"/>
    <property type="match status" value="1"/>
</dbReference>
<dbReference type="Proteomes" id="UP000676456">
    <property type="component" value="Unassembled WGS sequence"/>
</dbReference>
<dbReference type="PANTHER" id="PTHR43479:SF11">
    <property type="entry name" value="ACREF_ENVCD OPERON REPRESSOR-RELATED"/>
    <property type="match status" value="1"/>
</dbReference>
<evidence type="ECO:0000256" key="1">
    <source>
        <dbReference type="ARBA" id="ARBA00022491"/>
    </source>
</evidence>
<gene>
    <name evidence="5" type="ORF">KHA91_14460</name>
</gene>
<dbReference type="Pfam" id="PF00440">
    <property type="entry name" value="TetR_N"/>
    <property type="match status" value="1"/>
</dbReference>
<keyword evidence="2 3" id="KW-0238">DNA-binding</keyword>
<feature type="domain" description="HTH tetR-type" evidence="4">
    <location>
        <begin position="13"/>
        <end position="73"/>
    </location>
</feature>
<dbReference type="InterPro" id="IPR009057">
    <property type="entry name" value="Homeodomain-like_sf"/>
</dbReference>
<dbReference type="PROSITE" id="PS01081">
    <property type="entry name" value="HTH_TETR_1"/>
    <property type="match status" value="1"/>
</dbReference>
<sequence>MFGITKPFKNLDFAKQKRIINAALKEFTDKGFEQASTNQIVKDAGIGKGMLFYYFNSKKELYYYLIDYCLEITEQRYLELIDTSERDLFERLKKISNVKMEFLMKYPNAINFLATIFLQNFDQMDEELISRVEALQVIGHTKIYGNLDYSMFRDDIDAEKALKLVKWAFHGYEEELKLRLRHQDVTSIDYGPYFDEFFNYLDIMRTCFYKKERPK</sequence>
<comment type="caution">
    <text evidence="5">The sequence shown here is derived from an EMBL/GenBank/DDBJ whole genome shotgun (WGS) entry which is preliminary data.</text>
</comment>
<evidence type="ECO:0000313" key="5">
    <source>
        <dbReference type="EMBL" id="MBS4223942.1"/>
    </source>
</evidence>
<dbReference type="InterPro" id="IPR023772">
    <property type="entry name" value="DNA-bd_HTH_TetR-type_CS"/>
</dbReference>
<protein>
    <submittedName>
        <fullName evidence="5">TetR/AcrR family transcriptional regulator</fullName>
    </submittedName>
</protein>
<organism evidence="5 6">
    <name type="scientific">Lederbergia citrea</name>
    <dbReference type="NCBI Taxonomy" id="2833581"/>
    <lineage>
        <taxon>Bacteria</taxon>
        <taxon>Bacillati</taxon>
        <taxon>Bacillota</taxon>
        <taxon>Bacilli</taxon>
        <taxon>Bacillales</taxon>
        <taxon>Bacillaceae</taxon>
        <taxon>Lederbergia</taxon>
    </lineage>
</organism>
<keyword evidence="1" id="KW-0678">Repressor</keyword>
<dbReference type="PANTHER" id="PTHR43479">
    <property type="entry name" value="ACREF/ENVCD OPERON REPRESSOR-RELATED"/>
    <property type="match status" value="1"/>
</dbReference>
<dbReference type="InterPro" id="IPR036271">
    <property type="entry name" value="Tet_transcr_reg_TetR-rel_C_sf"/>
</dbReference>
<dbReference type="GO" id="GO:0003677">
    <property type="term" value="F:DNA binding"/>
    <property type="evidence" value="ECO:0007669"/>
    <property type="project" value="UniProtKB-UniRule"/>
</dbReference>
<evidence type="ECO:0000259" key="4">
    <source>
        <dbReference type="PROSITE" id="PS50977"/>
    </source>
</evidence>
<evidence type="ECO:0000256" key="2">
    <source>
        <dbReference type="ARBA" id="ARBA00023125"/>
    </source>
</evidence>
<evidence type="ECO:0000256" key="3">
    <source>
        <dbReference type="PROSITE-ProRule" id="PRU00335"/>
    </source>
</evidence>
<name>A0A942UQ01_9BACI</name>
<dbReference type="PRINTS" id="PR00455">
    <property type="entry name" value="HTHTETR"/>
</dbReference>
<dbReference type="AlphaFoldDB" id="A0A942UQ01"/>
<accession>A0A942UQ01</accession>
<dbReference type="InterPro" id="IPR001647">
    <property type="entry name" value="HTH_TetR"/>
</dbReference>
<dbReference type="RefSeq" id="WP_213099003.1">
    <property type="nucleotide sequence ID" value="NZ_JAGYPN010000003.1"/>
</dbReference>
<dbReference type="PROSITE" id="PS50977">
    <property type="entry name" value="HTH_TETR_2"/>
    <property type="match status" value="1"/>
</dbReference>
<dbReference type="Gene3D" id="1.10.10.60">
    <property type="entry name" value="Homeodomain-like"/>
    <property type="match status" value="1"/>
</dbReference>